<organism evidence="10">
    <name type="scientific">Candidatus Kentrum eta</name>
    <dbReference type="NCBI Taxonomy" id="2126337"/>
    <lineage>
        <taxon>Bacteria</taxon>
        <taxon>Pseudomonadati</taxon>
        <taxon>Pseudomonadota</taxon>
        <taxon>Gammaproteobacteria</taxon>
        <taxon>Candidatus Kentrum</taxon>
    </lineage>
</organism>
<keyword evidence="4 7" id="KW-0812">Transmembrane</keyword>
<feature type="transmembrane region" description="Helical" evidence="7">
    <location>
        <begin position="242"/>
        <end position="260"/>
    </location>
</feature>
<protein>
    <submittedName>
        <fullName evidence="10">FtsX-like permease family protein</fullName>
    </submittedName>
</protein>
<dbReference type="InterPro" id="IPR003838">
    <property type="entry name" value="ABC3_permease_C"/>
</dbReference>
<dbReference type="GO" id="GO:0098797">
    <property type="term" value="C:plasma membrane protein complex"/>
    <property type="evidence" value="ECO:0007669"/>
    <property type="project" value="TreeGrafter"/>
</dbReference>
<dbReference type="GO" id="GO:0044874">
    <property type="term" value="P:lipoprotein localization to outer membrane"/>
    <property type="evidence" value="ECO:0007669"/>
    <property type="project" value="TreeGrafter"/>
</dbReference>
<feature type="transmembrane region" description="Helical" evidence="7">
    <location>
        <begin position="295"/>
        <end position="314"/>
    </location>
</feature>
<evidence type="ECO:0000313" key="10">
    <source>
        <dbReference type="EMBL" id="VFJ92800.1"/>
    </source>
</evidence>
<evidence type="ECO:0000256" key="7">
    <source>
        <dbReference type="SAM" id="Phobius"/>
    </source>
</evidence>
<keyword evidence="6 7" id="KW-0472">Membrane</keyword>
<dbReference type="EMBL" id="CAADFJ010000001">
    <property type="protein sequence ID" value="VFJ94766.1"/>
    <property type="molecule type" value="Genomic_DNA"/>
</dbReference>
<feature type="domain" description="ABC3 transporter permease C-terminal" evidence="8">
    <location>
        <begin position="248"/>
        <end position="370"/>
    </location>
</feature>
<gene>
    <name evidence="9" type="ORF">BECKH772A_GA0070896_1000846</name>
    <name evidence="10" type="ORF">BECKH772B_GA0070898_100345</name>
    <name evidence="11" type="ORF">BECKH772C_GA0070978_100014</name>
</gene>
<proteinExistence type="inferred from homology"/>
<feature type="transmembrane region" description="Helical" evidence="7">
    <location>
        <begin position="29"/>
        <end position="48"/>
    </location>
</feature>
<evidence type="ECO:0000256" key="2">
    <source>
        <dbReference type="ARBA" id="ARBA00005236"/>
    </source>
</evidence>
<evidence type="ECO:0000256" key="3">
    <source>
        <dbReference type="ARBA" id="ARBA00022475"/>
    </source>
</evidence>
<comment type="subcellular location">
    <subcellularLocation>
        <location evidence="1">Cell membrane</location>
        <topology evidence="1">Multi-pass membrane protein</topology>
    </subcellularLocation>
</comment>
<evidence type="ECO:0000256" key="4">
    <source>
        <dbReference type="ARBA" id="ARBA00022692"/>
    </source>
</evidence>
<reference evidence="10" key="1">
    <citation type="submission" date="2019-02" db="EMBL/GenBank/DDBJ databases">
        <authorList>
            <person name="Gruber-Vodicka R. H."/>
            <person name="Seah K. B. B."/>
        </authorList>
    </citation>
    <scope>NUCLEOTIDE SEQUENCE</scope>
    <source>
        <strain evidence="11">BECK_SA2B12</strain>
        <strain evidence="9">BECK_SA2B15</strain>
        <strain evidence="10">BECK_SA2B20</strain>
    </source>
</reference>
<dbReference type="PANTHER" id="PTHR30489:SF0">
    <property type="entry name" value="LIPOPROTEIN-RELEASING SYSTEM TRANSMEMBRANE PROTEIN LOLE"/>
    <property type="match status" value="1"/>
</dbReference>
<evidence type="ECO:0000259" key="8">
    <source>
        <dbReference type="Pfam" id="PF02687"/>
    </source>
</evidence>
<dbReference type="PANTHER" id="PTHR30489">
    <property type="entry name" value="LIPOPROTEIN-RELEASING SYSTEM TRANSMEMBRANE PROTEIN LOLE"/>
    <property type="match status" value="1"/>
</dbReference>
<accession>A0A450UK00</accession>
<keyword evidence="5 7" id="KW-1133">Transmembrane helix</keyword>
<evidence type="ECO:0000256" key="5">
    <source>
        <dbReference type="ARBA" id="ARBA00022989"/>
    </source>
</evidence>
<name>A0A450UK00_9GAMM</name>
<evidence type="ECO:0000313" key="11">
    <source>
        <dbReference type="EMBL" id="VFJ94766.1"/>
    </source>
</evidence>
<dbReference type="EMBL" id="CAADFG010000008">
    <property type="protein sequence ID" value="VFJ88474.1"/>
    <property type="molecule type" value="Genomic_DNA"/>
</dbReference>
<dbReference type="InterPro" id="IPR051447">
    <property type="entry name" value="Lipoprotein-release_system"/>
</dbReference>
<evidence type="ECO:0000313" key="9">
    <source>
        <dbReference type="EMBL" id="VFJ88474.1"/>
    </source>
</evidence>
<feature type="transmembrane region" description="Helical" evidence="7">
    <location>
        <begin position="347"/>
        <end position="370"/>
    </location>
</feature>
<dbReference type="AlphaFoldDB" id="A0A450UK00"/>
<dbReference type="Pfam" id="PF02687">
    <property type="entry name" value="FtsX"/>
    <property type="match status" value="1"/>
</dbReference>
<dbReference type="EMBL" id="CAADFI010000034">
    <property type="protein sequence ID" value="VFJ92800.1"/>
    <property type="molecule type" value="Genomic_DNA"/>
</dbReference>
<sequence length="379" mass="42655">MEWTTRLQRQRYLIDYTLSSLMRHKGKHVSLLLVYVLVVFPPASVMLFTHSLRQEATLVLSGGPEIIVQRMAGGRHDLIPEGYLEKIGRIRGVSAKHGRLWGYYYDPAIQANYTLLAPRDRAPGDDEMVIGAGIARTRGLAVGDYLSFRAAHGDTVSLRVARTLDARSELISADLILVSEARLRDLFAISDGYYTDLALLVRNPSEVRKVAEKLTVLLPDTRVILREDILGTYDALFSWRQGIMLLLLLGTLLAFAILAWDKASGLSVDERREIGILKAIGWETRDVIQMKFWEGALISFTAFVLGYLLAYLHVFHTDAALFEPVLKGWAVLYPRFELLPSIDTPQVATLFFFTVFPYTVATIIPIWRAAITDPDEVML</sequence>
<keyword evidence="3" id="KW-1003">Cell membrane</keyword>
<evidence type="ECO:0000256" key="6">
    <source>
        <dbReference type="ARBA" id="ARBA00023136"/>
    </source>
</evidence>
<comment type="similarity">
    <text evidence="2">Belongs to the ABC-4 integral membrane protein family. LolC/E subfamily.</text>
</comment>
<evidence type="ECO:0000256" key="1">
    <source>
        <dbReference type="ARBA" id="ARBA00004651"/>
    </source>
</evidence>